<dbReference type="AlphaFoldDB" id="A0A437QDD8"/>
<keyword evidence="2" id="KW-0805">Transcription regulation</keyword>
<dbReference type="InterPro" id="IPR005119">
    <property type="entry name" value="LysR_subst-bd"/>
</dbReference>
<protein>
    <submittedName>
        <fullName evidence="6">LysR family transcriptional regulator</fullName>
    </submittedName>
</protein>
<dbReference type="PROSITE" id="PS50931">
    <property type="entry name" value="HTH_LYSR"/>
    <property type="match status" value="1"/>
</dbReference>
<dbReference type="PANTHER" id="PTHR30537">
    <property type="entry name" value="HTH-TYPE TRANSCRIPTIONAL REGULATOR"/>
    <property type="match status" value="1"/>
</dbReference>
<keyword evidence="3" id="KW-0238">DNA-binding</keyword>
<dbReference type="GO" id="GO:0003700">
    <property type="term" value="F:DNA-binding transcription factor activity"/>
    <property type="evidence" value="ECO:0007669"/>
    <property type="project" value="InterPro"/>
</dbReference>
<evidence type="ECO:0000256" key="2">
    <source>
        <dbReference type="ARBA" id="ARBA00023015"/>
    </source>
</evidence>
<dbReference type="Pfam" id="PF00126">
    <property type="entry name" value="HTH_1"/>
    <property type="match status" value="1"/>
</dbReference>
<dbReference type="Pfam" id="PF03466">
    <property type="entry name" value="LysR_substrate"/>
    <property type="match status" value="1"/>
</dbReference>
<dbReference type="FunFam" id="3.40.190.290:FF:000001">
    <property type="entry name" value="Transcriptional regulator, LysR family"/>
    <property type="match status" value="1"/>
</dbReference>
<evidence type="ECO:0000256" key="3">
    <source>
        <dbReference type="ARBA" id="ARBA00023125"/>
    </source>
</evidence>
<keyword evidence="4" id="KW-0804">Transcription</keyword>
<dbReference type="Gene3D" id="1.10.10.10">
    <property type="entry name" value="Winged helix-like DNA-binding domain superfamily/Winged helix DNA-binding domain"/>
    <property type="match status" value="1"/>
</dbReference>
<evidence type="ECO:0000313" key="6">
    <source>
        <dbReference type="EMBL" id="RVU32521.1"/>
    </source>
</evidence>
<comment type="caution">
    <text evidence="6">The sequence shown here is derived from an EMBL/GenBank/DDBJ whole genome shotgun (WGS) entry which is preliminary data.</text>
</comment>
<evidence type="ECO:0000256" key="4">
    <source>
        <dbReference type="ARBA" id="ARBA00023163"/>
    </source>
</evidence>
<dbReference type="Gene3D" id="3.40.190.290">
    <property type="match status" value="1"/>
</dbReference>
<comment type="similarity">
    <text evidence="1">Belongs to the LysR transcriptional regulatory family.</text>
</comment>
<dbReference type="RefSeq" id="WP_127692690.1">
    <property type="nucleotide sequence ID" value="NZ_SACQ01000001.1"/>
</dbReference>
<dbReference type="SUPFAM" id="SSF46785">
    <property type="entry name" value="Winged helix' DNA-binding domain"/>
    <property type="match status" value="1"/>
</dbReference>
<dbReference type="InterPro" id="IPR036388">
    <property type="entry name" value="WH-like_DNA-bd_sf"/>
</dbReference>
<feature type="domain" description="HTH lysR-type" evidence="5">
    <location>
        <begin position="1"/>
        <end position="62"/>
    </location>
</feature>
<dbReference type="GO" id="GO:0006351">
    <property type="term" value="P:DNA-templated transcription"/>
    <property type="evidence" value="ECO:0007669"/>
    <property type="project" value="TreeGrafter"/>
</dbReference>
<dbReference type="FunFam" id="1.10.10.10:FF:000001">
    <property type="entry name" value="LysR family transcriptional regulator"/>
    <property type="match status" value="1"/>
</dbReference>
<gene>
    <name evidence="6" type="ORF">EOE65_02395</name>
</gene>
<dbReference type="InterPro" id="IPR000847">
    <property type="entry name" value="LysR_HTH_N"/>
</dbReference>
<dbReference type="Proteomes" id="UP000282818">
    <property type="component" value="Unassembled WGS sequence"/>
</dbReference>
<dbReference type="GO" id="GO:0043565">
    <property type="term" value="F:sequence-specific DNA binding"/>
    <property type="evidence" value="ECO:0007669"/>
    <property type="project" value="TreeGrafter"/>
</dbReference>
<dbReference type="SUPFAM" id="SSF53850">
    <property type="entry name" value="Periplasmic binding protein-like II"/>
    <property type="match status" value="1"/>
</dbReference>
<evidence type="ECO:0000313" key="7">
    <source>
        <dbReference type="Proteomes" id="UP000282818"/>
    </source>
</evidence>
<dbReference type="EMBL" id="SACQ01000001">
    <property type="protein sequence ID" value="RVU32521.1"/>
    <property type="molecule type" value="Genomic_DNA"/>
</dbReference>
<dbReference type="InterPro" id="IPR058163">
    <property type="entry name" value="LysR-type_TF_proteobact-type"/>
</dbReference>
<dbReference type="InterPro" id="IPR036390">
    <property type="entry name" value="WH_DNA-bd_sf"/>
</dbReference>
<proteinExistence type="inferred from homology"/>
<evidence type="ECO:0000259" key="5">
    <source>
        <dbReference type="PROSITE" id="PS50931"/>
    </source>
</evidence>
<dbReference type="PANTHER" id="PTHR30537:SF5">
    <property type="entry name" value="HTH-TYPE TRANSCRIPTIONAL ACTIVATOR TTDR-RELATED"/>
    <property type="match status" value="1"/>
</dbReference>
<evidence type="ECO:0000256" key="1">
    <source>
        <dbReference type="ARBA" id="ARBA00009437"/>
    </source>
</evidence>
<reference evidence="6 7" key="1">
    <citation type="submission" date="2019-01" db="EMBL/GenBank/DDBJ databases">
        <authorList>
            <person name="Chen W.-M."/>
        </authorList>
    </citation>
    <scope>NUCLEOTIDE SEQUENCE [LARGE SCALE GENOMIC DNA]</scope>
    <source>
        <strain evidence="6 7">HPM-16</strain>
    </source>
</reference>
<keyword evidence="7" id="KW-1185">Reference proteome</keyword>
<name>A0A437QDD8_9GAMM</name>
<accession>A0A437QDD8</accession>
<sequence>MNRLPALEDIRVFTVCARQLSFKKAADLLEVSPAYISKRIKVLEEQLDCHLFHRAARAVSLTREGRAAVVHAEALLDTALAMQGAVNEVAPEGRYRISCSSGFGMTYLNQFVLALREQYPNLSIDLVLIDRAIDIVTEGIDLDIAIGGPLPDNHIARRIGVNTRVLCAAPSYISSHGLPQSPKELEAAHTCIAIRERQHSRVVWELHRGDEVVAVEPSGKLVVNHGYVAKEWCLSGEGVMLRSIWNVFEELQQGELVQVMPEWSQPADIFAVYANEARANTGLKLIIESLATFLQQRLPCQRS</sequence>
<organism evidence="6 7">
    <name type="scientific">Neptunomonas marina</name>
    <dbReference type="NCBI Taxonomy" id="1815562"/>
    <lineage>
        <taxon>Bacteria</taxon>
        <taxon>Pseudomonadati</taxon>
        <taxon>Pseudomonadota</taxon>
        <taxon>Gammaproteobacteria</taxon>
        <taxon>Oceanospirillales</taxon>
        <taxon>Oceanospirillaceae</taxon>
        <taxon>Neptunomonas</taxon>
    </lineage>
</organism>